<comment type="caution">
    <text evidence="1">The sequence shown here is derived from an EMBL/GenBank/DDBJ whole genome shotgun (WGS) entry which is preliminary data.</text>
</comment>
<proteinExistence type="predicted"/>
<reference evidence="1 2" key="1">
    <citation type="submission" date="2019-09" db="EMBL/GenBank/DDBJ databases">
        <title>Genome Sequence of Larkinella sp MA1.</title>
        <authorList>
            <person name="Srinivasan S."/>
        </authorList>
    </citation>
    <scope>NUCLEOTIDE SEQUENCE [LARGE SCALE GENOMIC DNA]</scope>
    <source>
        <strain evidence="1 2">MA1</strain>
    </source>
</reference>
<evidence type="ECO:0000313" key="1">
    <source>
        <dbReference type="EMBL" id="KAA9356857.1"/>
    </source>
</evidence>
<gene>
    <name evidence="1" type="ORF">F0P93_03700</name>
</gene>
<name>A0A5N1JN41_9BACT</name>
<dbReference type="AlphaFoldDB" id="A0A5N1JN41"/>
<dbReference type="EMBL" id="VTWS01000001">
    <property type="protein sequence ID" value="KAA9356857.1"/>
    <property type="molecule type" value="Genomic_DNA"/>
</dbReference>
<evidence type="ECO:0000313" key="2">
    <source>
        <dbReference type="Proteomes" id="UP000326344"/>
    </source>
</evidence>
<dbReference type="Proteomes" id="UP000326344">
    <property type="component" value="Unassembled WGS sequence"/>
</dbReference>
<accession>A0A5N1JN41</accession>
<organism evidence="1 2">
    <name type="scientific">Larkinella humicola</name>
    <dbReference type="NCBI Taxonomy" id="2607654"/>
    <lineage>
        <taxon>Bacteria</taxon>
        <taxon>Pseudomonadati</taxon>
        <taxon>Bacteroidota</taxon>
        <taxon>Cytophagia</taxon>
        <taxon>Cytophagales</taxon>
        <taxon>Spirosomataceae</taxon>
        <taxon>Larkinella</taxon>
    </lineage>
</organism>
<keyword evidence="2" id="KW-1185">Reference proteome</keyword>
<protein>
    <submittedName>
        <fullName evidence="1">Uncharacterized protein</fullName>
    </submittedName>
</protein>
<sequence length="119" mass="13621">MRTDAIVHVFLKIEVGDHQRGWLDFKLHYYPAYVVGQELLVASDVAGGITLLETFRIKEITHSAGPIDHRDSTCTPSVNLLVDVIDRKEVDDHYSREQTEAFMLSADEKEQLFELETFV</sequence>
<dbReference type="RefSeq" id="WP_138994185.1">
    <property type="nucleotide sequence ID" value="NZ_VTWS01000001.1"/>
</dbReference>